<dbReference type="SUPFAM" id="SSF55729">
    <property type="entry name" value="Acyl-CoA N-acyltransferases (Nat)"/>
    <property type="match status" value="1"/>
</dbReference>
<evidence type="ECO:0000313" key="2">
    <source>
        <dbReference type="EMBL" id="TDY53154.1"/>
    </source>
</evidence>
<evidence type="ECO:0000259" key="1">
    <source>
        <dbReference type="PROSITE" id="PS51186"/>
    </source>
</evidence>
<dbReference type="Gene3D" id="3.40.630.30">
    <property type="match status" value="1"/>
</dbReference>
<dbReference type="InterPro" id="IPR016181">
    <property type="entry name" value="Acyl_CoA_acyltransferase"/>
</dbReference>
<reference evidence="2 3" key="1">
    <citation type="submission" date="2019-03" db="EMBL/GenBank/DDBJ databases">
        <title>Genomic Encyclopedia of Type Strains, Phase IV (KMG-IV): sequencing the most valuable type-strain genomes for metagenomic binning, comparative biology and taxonomic classification.</title>
        <authorList>
            <person name="Goeker M."/>
        </authorList>
    </citation>
    <scope>NUCLEOTIDE SEQUENCE [LARGE SCALE GENOMIC DNA]</scope>
    <source>
        <strain evidence="2 3">DSM 25964</strain>
    </source>
</reference>
<gene>
    <name evidence="2" type="ORF">C8D99_1322</name>
</gene>
<dbReference type="Pfam" id="PF00583">
    <property type="entry name" value="Acetyltransf_1"/>
    <property type="match status" value="1"/>
</dbReference>
<comment type="caution">
    <text evidence="2">The sequence shown here is derived from an EMBL/GenBank/DDBJ whole genome shotgun (WGS) entry which is preliminary data.</text>
</comment>
<sequence>MVNLLADRCLNAAKATGAFTPEELDVLEDVLIEWSLHPGKDYVLLTEWNGGSLAGFLIYGPTPMTRFAFDLYWVAVDPAHQKKGIGRILEEKMCSALLEQSPSAVVRVETAGRDDYLGQRHFYLATGYRECGRIPDFYSEGDDLVLYCKRIGK</sequence>
<dbReference type="RefSeq" id="WP_243833960.1">
    <property type="nucleotide sequence ID" value="NZ_SORI01000032.1"/>
</dbReference>
<dbReference type="PROSITE" id="PS51186">
    <property type="entry name" value="GNAT"/>
    <property type="match status" value="1"/>
</dbReference>
<proteinExistence type="predicted"/>
<dbReference type="InterPro" id="IPR000182">
    <property type="entry name" value="GNAT_dom"/>
</dbReference>
<dbReference type="AlphaFoldDB" id="A0A4R8LXV2"/>
<dbReference type="Proteomes" id="UP000295066">
    <property type="component" value="Unassembled WGS sequence"/>
</dbReference>
<keyword evidence="2" id="KW-0808">Transferase</keyword>
<feature type="domain" description="N-acetyltransferase" evidence="1">
    <location>
        <begin position="1"/>
        <end position="151"/>
    </location>
</feature>
<dbReference type="EMBL" id="SORI01000032">
    <property type="protein sequence ID" value="TDY53154.1"/>
    <property type="molecule type" value="Genomic_DNA"/>
</dbReference>
<dbReference type="GO" id="GO:0016747">
    <property type="term" value="F:acyltransferase activity, transferring groups other than amino-acyl groups"/>
    <property type="evidence" value="ECO:0007669"/>
    <property type="project" value="InterPro"/>
</dbReference>
<protein>
    <submittedName>
        <fullName evidence="2">Acetyltransferase (GNAT) family protein</fullName>
    </submittedName>
</protein>
<dbReference type="CDD" id="cd04301">
    <property type="entry name" value="NAT_SF"/>
    <property type="match status" value="1"/>
</dbReference>
<name>A0A4R8LXV2_9BACT</name>
<evidence type="ECO:0000313" key="3">
    <source>
        <dbReference type="Proteomes" id="UP000295066"/>
    </source>
</evidence>
<accession>A0A4R8LXV2</accession>
<organism evidence="2 3">
    <name type="scientific">Aminivibrio pyruvatiphilus</name>
    <dbReference type="NCBI Taxonomy" id="1005740"/>
    <lineage>
        <taxon>Bacteria</taxon>
        <taxon>Thermotogati</taxon>
        <taxon>Synergistota</taxon>
        <taxon>Synergistia</taxon>
        <taxon>Synergistales</taxon>
        <taxon>Aminobacteriaceae</taxon>
        <taxon>Aminivibrio</taxon>
    </lineage>
</organism>
<keyword evidence="3" id="KW-1185">Reference proteome</keyword>